<dbReference type="Proteomes" id="UP000001982">
    <property type="component" value="Chromosome"/>
</dbReference>
<dbReference type="OrthoDB" id="343356at2"/>
<dbReference type="EMBL" id="CP000302">
    <property type="protein sequence ID" value="ABE54254.1"/>
    <property type="molecule type" value="Genomic_DNA"/>
</dbReference>
<dbReference type="KEGG" id="sdn:Sden_0966"/>
<dbReference type="RefSeq" id="WP_011495418.1">
    <property type="nucleotide sequence ID" value="NC_007954.1"/>
</dbReference>
<dbReference type="HOGENOM" id="CLU_086594_1_0_6"/>
<protein>
    <recommendedName>
        <fullName evidence="1">Putative DNA-binding domain-containing protein</fullName>
    </recommendedName>
</protein>
<proteinExistence type="predicted"/>
<dbReference type="AlphaFoldDB" id="Q12QM2"/>
<organism evidence="2 3">
    <name type="scientific">Shewanella denitrificans (strain OS217 / ATCC BAA-1090 / DSM 15013)</name>
    <dbReference type="NCBI Taxonomy" id="318161"/>
    <lineage>
        <taxon>Bacteria</taxon>
        <taxon>Pseudomonadati</taxon>
        <taxon>Pseudomonadota</taxon>
        <taxon>Gammaproteobacteria</taxon>
        <taxon>Alteromonadales</taxon>
        <taxon>Shewanellaceae</taxon>
        <taxon>Shewanella</taxon>
    </lineage>
</organism>
<accession>Q12QM2</accession>
<keyword evidence="3" id="KW-1185">Reference proteome</keyword>
<reference evidence="2 3" key="1">
    <citation type="submission" date="2006-03" db="EMBL/GenBank/DDBJ databases">
        <title>Complete sequence of Shewanella denitrificans OS217.</title>
        <authorList>
            <consortium name="US DOE Joint Genome Institute"/>
            <person name="Copeland A."/>
            <person name="Lucas S."/>
            <person name="Lapidus A."/>
            <person name="Barry K."/>
            <person name="Detter J.C."/>
            <person name="Glavina del Rio T."/>
            <person name="Hammon N."/>
            <person name="Israni S."/>
            <person name="Dalin E."/>
            <person name="Tice H."/>
            <person name="Pitluck S."/>
            <person name="Brettin T."/>
            <person name="Bruce D."/>
            <person name="Han C."/>
            <person name="Tapia R."/>
            <person name="Gilna P."/>
            <person name="Kiss H."/>
            <person name="Schmutz J."/>
            <person name="Larimer F."/>
            <person name="Land M."/>
            <person name="Hauser L."/>
            <person name="Kyrpides N."/>
            <person name="Lykidis A."/>
            <person name="Richardson P."/>
        </authorList>
    </citation>
    <scope>NUCLEOTIDE SEQUENCE [LARGE SCALE GENOMIC DNA]</scope>
    <source>
        <strain evidence="3">OS217 / ATCC BAA-1090 / DSM 15013</strain>
    </source>
</reference>
<evidence type="ECO:0000313" key="3">
    <source>
        <dbReference type="Proteomes" id="UP000001982"/>
    </source>
</evidence>
<dbReference type="STRING" id="318161.Sden_0966"/>
<dbReference type="eggNOG" id="COG3219">
    <property type="taxonomic scope" value="Bacteria"/>
</dbReference>
<name>Q12QM2_SHEDO</name>
<dbReference type="Pfam" id="PF09836">
    <property type="entry name" value="DUF2063"/>
    <property type="match status" value="1"/>
</dbReference>
<sequence>MSELAKLQSQFMDYLLTESLDGQTPLSQGAAEFQARIADQQGIGADVRLQIYANAYRIRLKETMETDHEMLGLYLGDELFDKLAAQYTQANPSRFRSLREFCDALPDFLQQDSFFSQYPILADIARFERRLLSAFAAADTSRASFSELQALAPEYWPNCRLRFHPSVQIFICHSNAVESWQALKQAKAPAAAEYQSRRAWLLWRGTSRLTEFISLTEEQLLLLQGFIRGENFASQCELMLEFHDEQLAPLKVLQALQAWFTMGIIRSVEVS</sequence>
<feature type="domain" description="Putative DNA-binding" evidence="1">
    <location>
        <begin position="7"/>
        <end position="109"/>
    </location>
</feature>
<evidence type="ECO:0000259" key="1">
    <source>
        <dbReference type="Pfam" id="PF09836"/>
    </source>
</evidence>
<dbReference type="InterPro" id="IPR018640">
    <property type="entry name" value="DUF2063"/>
</dbReference>
<gene>
    <name evidence="2" type="ordered locus">Sden_0966</name>
</gene>
<evidence type="ECO:0000313" key="2">
    <source>
        <dbReference type="EMBL" id="ABE54254.1"/>
    </source>
</evidence>